<keyword evidence="6" id="KW-0539">Nucleus</keyword>
<keyword evidence="2" id="KW-0479">Metal-binding</keyword>
<dbReference type="Pfam" id="PF04082">
    <property type="entry name" value="Fungal_trans"/>
    <property type="match status" value="1"/>
</dbReference>
<dbReference type="Proteomes" id="UP000001996">
    <property type="component" value="Unassembled WGS sequence"/>
</dbReference>
<dbReference type="KEGG" id="lel:PVL30_003573"/>
<gene>
    <name evidence="10" type="ORF">LELG_02729</name>
</gene>
<evidence type="ECO:0000256" key="6">
    <source>
        <dbReference type="ARBA" id="ARBA00023242"/>
    </source>
</evidence>
<dbReference type="EMBL" id="CH981526">
    <property type="protein sequence ID" value="EDK44550.1"/>
    <property type="molecule type" value="Genomic_DNA"/>
</dbReference>
<dbReference type="AlphaFoldDB" id="A5DZE2"/>
<feature type="region of interest" description="Disordered" evidence="8">
    <location>
        <begin position="1"/>
        <end position="42"/>
    </location>
</feature>
<feature type="compositionally biased region" description="Polar residues" evidence="8">
    <location>
        <begin position="349"/>
        <end position="373"/>
    </location>
</feature>
<keyword evidence="3" id="KW-0677">Repeat</keyword>
<reference evidence="10 11" key="1">
    <citation type="journal article" date="2009" name="Nature">
        <title>Evolution of pathogenicity and sexual reproduction in eight Candida genomes.</title>
        <authorList>
            <person name="Butler G."/>
            <person name="Rasmussen M.D."/>
            <person name="Lin M.F."/>
            <person name="Santos M.A."/>
            <person name="Sakthikumar S."/>
            <person name="Munro C.A."/>
            <person name="Rheinbay E."/>
            <person name="Grabherr M."/>
            <person name="Forche A."/>
            <person name="Reedy J.L."/>
            <person name="Agrafioti I."/>
            <person name="Arnaud M.B."/>
            <person name="Bates S."/>
            <person name="Brown A.J."/>
            <person name="Brunke S."/>
            <person name="Costanzo M.C."/>
            <person name="Fitzpatrick D.A."/>
            <person name="de Groot P.W."/>
            <person name="Harris D."/>
            <person name="Hoyer L.L."/>
            <person name="Hube B."/>
            <person name="Klis F.M."/>
            <person name="Kodira C."/>
            <person name="Lennard N."/>
            <person name="Logue M.E."/>
            <person name="Martin R."/>
            <person name="Neiman A.M."/>
            <person name="Nikolaou E."/>
            <person name="Quail M.A."/>
            <person name="Quinn J."/>
            <person name="Santos M.C."/>
            <person name="Schmitzberger F.F."/>
            <person name="Sherlock G."/>
            <person name="Shah P."/>
            <person name="Silverstein K.A."/>
            <person name="Skrzypek M.S."/>
            <person name="Soll D."/>
            <person name="Staggs R."/>
            <person name="Stansfield I."/>
            <person name="Stumpf M.P."/>
            <person name="Sudbery P.E."/>
            <person name="Srikantha T."/>
            <person name="Zeng Q."/>
            <person name="Berman J."/>
            <person name="Berriman M."/>
            <person name="Heitman J."/>
            <person name="Gow N.A."/>
            <person name="Lorenz M.C."/>
            <person name="Birren B.W."/>
            <person name="Kellis M."/>
            <person name="Cuomo C.A."/>
        </authorList>
    </citation>
    <scope>NUCLEOTIDE SEQUENCE [LARGE SCALE GENOMIC DNA]</scope>
    <source>
        <strain evidence="11">ATCC 11503 / BCRC 21390 / CBS 2605 / JCM 1781 / NBRC 1676 / NRRL YB-4239</strain>
    </source>
</reference>
<dbReference type="Gene3D" id="3.30.160.60">
    <property type="entry name" value="Classic Zinc Finger"/>
    <property type="match status" value="1"/>
</dbReference>
<evidence type="ECO:0000256" key="8">
    <source>
        <dbReference type="SAM" id="MobiDB-lite"/>
    </source>
</evidence>
<organism evidence="10 11">
    <name type="scientific">Lodderomyces elongisporus (strain ATCC 11503 / CBS 2605 / JCM 1781 / NBRC 1676 / NRRL YB-4239)</name>
    <name type="common">Yeast</name>
    <name type="synonym">Saccharomyces elongisporus</name>
    <dbReference type="NCBI Taxonomy" id="379508"/>
    <lineage>
        <taxon>Eukaryota</taxon>
        <taxon>Fungi</taxon>
        <taxon>Dikarya</taxon>
        <taxon>Ascomycota</taxon>
        <taxon>Saccharomycotina</taxon>
        <taxon>Pichiomycetes</taxon>
        <taxon>Debaryomycetaceae</taxon>
        <taxon>Candida/Lodderomyces clade</taxon>
        <taxon>Lodderomyces</taxon>
    </lineage>
</organism>
<keyword evidence="11" id="KW-1185">Reference proteome</keyword>
<evidence type="ECO:0000256" key="2">
    <source>
        <dbReference type="ARBA" id="ARBA00022723"/>
    </source>
</evidence>
<feature type="region of interest" description="Disordered" evidence="8">
    <location>
        <begin position="685"/>
        <end position="723"/>
    </location>
</feature>
<dbReference type="GeneID" id="5233265"/>
<dbReference type="InParanoid" id="A5DZE2"/>
<dbReference type="GO" id="GO:0005634">
    <property type="term" value="C:nucleus"/>
    <property type="evidence" value="ECO:0007669"/>
    <property type="project" value="UniProtKB-SubCell"/>
</dbReference>
<evidence type="ECO:0000256" key="3">
    <source>
        <dbReference type="ARBA" id="ARBA00022737"/>
    </source>
</evidence>
<evidence type="ECO:0000259" key="9">
    <source>
        <dbReference type="PROSITE" id="PS50157"/>
    </source>
</evidence>
<feature type="region of interest" description="Disordered" evidence="8">
    <location>
        <begin position="349"/>
        <end position="376"/>
    </location>
</feature>
<dbReference type="HOGENOM" id="CLU_006466_1_0_1"/>
<name>A5DZE2_LODEL</name>
<feature type="compositionally biased region" description="Low complexity" evidence="8">
    <location>
        <begin position="246"/>
        <end position="255"/>
    </location>
</feature>
<dbReference type="GO" id="GO:0000981">
    <property type="term" value="F:DNA-binding transcription factor activity, RNA polymerase II-specific"/>
    <property type="evidence" value="ECO:0007669"/>
    <property type="project" value="InterPro"/>
</dbReference>
<dbReference type="InterPro" id="IPR036236">
    <property type="entry name" value="Znf_C2H2_sf"/>
</dbReference>
<evidence type="ECO:0000256" key="5">
    <source>
        <dbReference type="ARBA" id="ARBA00022833"/>
    </source>
</evidence>
<dbReference type="PROSITE" id="PS00028">
    <property type="entry name" value="ZINC_FINGER_C2H2_1"/>
    <property type="match status" value="1"/>
</dbReference>
<feature type="compositionally biased region" description="Polar residues" evidence="8">
    <location>
        <begin position="18"/>
        <end position="30"/>
    </location>
</feature>
<feature type="region of interest" description="Disordered" evidence="8">
    <location>
        <begin position="240"/>
        <end position="273"/>
    </location>
</feature>
<dbReference type="GO" id="GO:0008270">
    <property type="term" value="F:zinc ion binding"/>
    <property type="evidence" value="ECO:0007669"/>
    <property type="project" value="UniProtKB-KW"/>
</dbReference>
<dbReference type="OrthoDB" id="1405595at2759"/>
<evidence type="ECO:0000256" key="4">
    <source>
        <dbReference type="ARBA" id="ARBA00022771"/>
    </source>
</evidence>
<dbReference type="OMA" id="LNHNPKQ"/>
<dbReference type="SUPFAM" id="SSF57667">
    <property type="entry name" value="beta-beta-alpha zinc fingers"/>
    <property type="match status" value="1"/>
</dbReference>
<feature type="compositionally biased region" description="Basic and acidic residues" evidence="8">
    <location>
        <begin position="709"/>
        <end position="723"/>
    </location>
</feature>
<feature type="domain" description="C2H2-type" evidence="9">
    <location>
        <begin position="47"/>
        <end position="74"/>
    </location>
</feature>
<dbReference type="GO" id="GO:0000785">
    <property type="term" value="C:chromatin"/>
    <property type="evidence" value="ECO:0007669"/>
    <property type="project" value="TreeGrafter"/>
</dbReference>
<dbReference type="eggNOG" id="KOG1721">
    <property type="taxonomic scope" value="Eukaryota"/>
</dbReference>
<dbReference type="InterPro" id="IPR051059">
    <property type="entry name" value="VerF-like"/>
</dbReference>
<keyword evidence="5" id="KW-0862">Zinc</keyword>
<dbReference type="FunCoup" id="A5DZE2">
    <property type="interactions" value="20"/>
</dbReference>
<keyword evidence="4 7" id="KW-0863">Zinc-finger</keyword>
<comment type="subcellular location">
    <subcellularLocation>
        <location evidence="1">Nucleus</location>
    </subcellularLocation>
</comment>
<dbReference type="PANTHER" id="PTHR40626">
    <property type="entry name" value="MIP31509P"/>
    <property type="match status" value="1"/>
</dbReference>
<dbReference type="GO" id="GO:0000978">
    <property type="term" value="F:RNA polymerase II cis-regulatory region sequence-specific DNA binding"/>
    <property type="evidence" value="ECO:0007669"/>
    <property type="project" value="InterPro"/>
</dbReference>
<dbReference type="InterPro" id="IPR007219">
    <property type="entry name" value="XnlR_reg_dom"/>
</dbReference>
<evidence type="ECO:0000256" key="7">
    <source>
        <dbReference type="PROSITE-ProRule" id="PRU00042"/>
    </source>
</evidence>
<accession>A5DZE2</accession>
<dbReference type="GO" id="GO:0006351">
    <property type="term" value="P:DNA-templated transcription"/>
    <property type="evidence" value="ECO:0007669"/>
    <property type="project" value="InterPro"/>
</dbReference>
<protein>
    <recommendedName>
        <fullName evidence="9">C2H2-type domain-containing protein</fullName>
    </recommendedName>
</protein>
<evidence type="ECO:0000256" key="1">
    <source>
        <dbReference type="ARBA" id="ARBA00004123"/>
    </source>
</evidence>
<proteinExistence type="predicted"/>
<evidence type="ECO:0000313" key="11">
    <source>
        <dbReference type="Proteomes" id="UP000001996"/>
    </source>
</evidence>
<dbReference type="InterPro" id="IPR013087">
    <property type="entry name" value="Znf_C2H2_type"/>
</dbReference>
<evidence type="ECO:0000313" key="10">
    <source>
        <dbReference type="EMBL" id="EDK44550.1"/>
    </source>
</evidence>
<dbReference type="PROSITE" id="PS50157">
    <property type="entry name" value="ZINC_FINGER_C2H2_2"/>
    <property type="match status" value="1"/>
</dbReference>
<sequence>MSTSSTGSTPLDFEDANHNNSAAPSSVANITTTNTTKKKKKRSLGTFPCQHCDKVFSRSDHLARHNLNHEPKEVFVCDFPVEMGEASGNGNGSRGVGGGTTKCGKTFVRKDLKERHVRRHYELMNEASGTAATSPAKSDNNNGRTGGKRDIKRKKYGSSSSIATLATDTGISHQPGNGMQISNLIDTAERRVSYPNVHTPNGRERHSLLNSSHSNHFPPTHPTQLLLEQQHQQHQQHQNIHHHLQHQQTHDNNQLAHTPISGAPPIPPTIDSSPLYPLTTNLGYPNTNNFDTLLKNYGTTLPQNDILNWLFNDYQQTSVPYQVQPASTIPQHHQQQQQQQQKVSQIQAVPSFQQQHSQQSNTINFGLGQNTPNIPSPYVMSPQMTSNGQSNISQSVQPPYDSANILHNGIMDANVFSNESNPLDEFFTTNYNNMASKTARRSITEENARFPNQVYNTDTTTTSPTSTADSVAESVPALSDITLTEEGKYMHFSERYNIGKYRNYYLDTQLVNSIFQSLGINRLDIAKLGEANNKLENKLESKLESKLENRFAYYLSLYWSHFHPQFSIVHKPSFDTKTANPLLLASMIIVGAQYSFPGTAEQLSQQRKKSLEWEISNALAQPLRFALFQHEDFKSPVKVWILQCLNMLEWVEKNFLSRRLHERAHLHHGTTAQLLRRSAMMGGNPAKINKKSTSAPSSAGEESETNEAEDSRGEENNDENKDQVLFDQWVESESLKRATFMTFYLDIIDYVKFRHNPQILFYQLQLLNIPCNEETIWESTEINGSFKKLVKRLKKLQDAGNKKKVPKKESFLSAVKKLLKSGGGSGLGGMKFEELKAESPFYKKILLAGLISLMYQMQQVELQTHSSLLTGNHLSSNSKIWREMLSRVFDTWYFQIMDNAKPTATTGVSVYNTPKVNVSLPIFYLTQIIAMPDLTNYDIAIYCGSPANQSVAASMKDHHIVQRKMINLWGSKNKSVESLRSIVYCLVFLWNVFLGEENEPLDWNSNCDYHDSAAPLSLAILVLWSFCFVTCGLESNRYPEIEHMNETSLDSNRYEEQLATLSAENGYQYLIRIKEEFLTNLRKQNLHKEYSIHPYSGTKHHDVINKYCEILPLISNKQNISGLCFLIGSKLVRSQWEIMREHGKLIINCGLRSIGKKNILCLDLFDNEFQ</sequence>
<dbReference type="CDD" id="cd12148">
    <property type="entry name" value="fungal_TF_MHR"/>
    <property type="match status" value="1"/>
</dbReference>
<dbReference type="SMART" id="SM00355">
    <property type="entry name" value="ZnF_C2H2"/>
    <property type="match status" value="2"/>
</dbReference>
<dbReference type="PANTHER" id="PTHR40626:SF11">
    <property type="entry name" value="ZINC FINGER PROTEIN YPR022C"/>
    <property type="match status" value="1"/>
</dbReference>
<feature type="compositionally biased region" description="Polar residues" evidence="8">
    <location>
        <begin position="127"/>
        <end position="143"/>
    </location>
</feature>
<feature type="region of interest" description="Disordered" evidence="8">
    <location>
        <begin position="123"/>
        <end position="159"/>
    </location>
</feature>